<keyword evidence="2" id="KW-1185">Reference proteome</keyword>
<accession>A0ABP9YII6</accession>
<name>A0ABP9YII6_9FUNG</name>
<protein>
    <recommendedName>
        <fullName evidence="3">DDE Tnp4 domain-containing protein</fullName>
    </recommendedName>
</protein>
<evidence type="ECO:0000313" key="1">
    <source>
        <dbReference type="EMBL" id="GAA5806658.1"/>
    </source>
</evidence>
<proteinExistence type="predicted"/>
<reference evidence="1 2" key="1">
    <citation type="submission" date="2024-04" db="EMBL/GenBank/DDBJ databases">
        <title>genome sequences of Mucor flavus KT1a and Helicostylum pulchrum KT1b strains isolated from the surface of a dry-aged beef.</title>
        <authorList>
            <person name="Toyotome T."/>
            <person name="Hosono M."/>
            <person name="Torimaru M."/>
            <person name="Fukuda K."/>
            <person name="Mikami N."/>
        </authorList>
    </citation>
    <scope>NUCLEOTIDE SEQUENCE [LARGE SCALE GENOMIC DNA]</scope>
    <source>
        <strain evidence="1 2">KT1a</strain>
    </source>
</reference>
<dbReference type="Proteomes" id="UP001473302">
    <property type="component" value="Unassembled WGS sequence"/>
</dbReference>
<comment type="caution">
    <text evidence="1">The sequence shown here is derived from an EMBL/GenBank/DDBJ whole genome shotgun (WGS) entry which is preliminary data.</text>
</comment>
<evidence type="ECO:0008006" key="3">
    <source>
        <dbReference type="Google" id="ProtNLM"/>
    </source>
</evidence>
<dbReference type="EMBL" id="BAABUK010000002">
    <property type="protein sequence ID" value="GAA5806658.1"/>
    <property type="molecule type" value="Genomic_DNA"/>
</dbReference>
<organism evidence="1 2">
    <name type="scientific">Mucor flavus</name>
    <dbReference type="NCBI Taxonomy" id="439312"/>
    <lineage>
        <taxon>Eukaryota</taxon>
        <taxon>Fungi</taxon>
        <taxon>Fungi incertae sedis</taxon>
        <taxon>Mucoromycota</taxon>
        <taxon>Mucoromycotina</taxon>
        <taxon>Mucoromycetes</taxon>
        <taxon>Mucorales</taxon>
        <taxon>Mucorineae</taxon>
        <taxon>Mucoraceae</taxon>
        <taxon>Mucor</taxon>
    </lineage>
</organism>
<evidence type="ECO:0000313" key="2">
    <source>
        <dbReference type="Proteomes" id="UP001473302"/>
    </source>
</evidence>
<gene>
    <name evidence="1" type="ORF">MFLAVUS_000004</name>
</gene>
<sequence length="252" mass="29761">MVCGISINQMYDDLNDWINNLIIRLLTSYYKNPELAKHIEKKCIHGIVYVSESLPCRDHNDDLMFINNIEFKKFFTSYDNICFDGLYENTLLETIEKYKSNVDMDLSNFTYPINKTKNKDLEENEERFNRYIGGFRSTIESYFSFLGSTFKRFSGQNNIRVTKLKTYNVQLRLACLLLNIKQFSEVSNLNFNEKYSSWTRKSFDYPPKIGIIPKTEPIIFRFNSIEIMLNNNSLNDDIDIQNNNIVTELIKK</sequence>